<dbReference type="PROSITE" id="PS50303">
    <property type="entry name" value="PUM_HD"/>
    <property type="match status" value="1"/>
</dbReference>
<proteinExistence type="predicted"/>
<sequence>MAVMGGKTASSDAALHQKADKLMEKVKKQKMDKKQQDLQKKQKKKMGKIALSTKLPKAKAFKKPDKMKTAMGKTSKGVAAEGGPFEDRKLKRKSPDTDNATEKPSKKQKLPAEKKAAPGGKEDRPQLHELKKKERKVVRQQHTNKNYDLAVQAKKIWEELRKQDVSDAEKQKLCAQLWKMIKGKSPELIFAHDTVRVIECLEKYGSATYRNALFEELKDMIVPMAKSKYAKFFVEKLIKYGTKVQRKAIFHSFSGQAGQRQGDGAAKTSSTICDKALAVVVQGYKIRVGQIRGSLPSRNGRKRGGKQTVFPEHLFFRTQNAMEMKSQVRSIKIFAAREGSPNKEGRRSTPAFKENLLKPNEKNVLQHSIVHRVFLDFFTHAADYAPRSEVIEALRDTVVHMVHTREGAKVAMHCVWHGTAKDRKHILKSLKTHVVRVCVEEHAHLVLLALCDVVDDTKLMQKLVLSEMIRSLKETAFNPYGRKVLLYLLSRRDPLYFHPDVVKLLQDGDNNNTSKKDQALRENELREGVSAPALKLIADNAEEMVKEKSLCFLVLTILNHAVGDVRPALEAIVDLCQRPFQTGKSAESFHIVEQASGHLVVKRLIQSDKERIEKGQPSFCEMLLESLPEGCLKSWVSCNRGSFIVVALLETEIPSVVEKVKKELTGCKNMLGKSSFKGAEILLAKLK</sequence>
<dbReference type="SMART" id="SM00025">
    <property type="entry name" value="Pumilio"/>
    <property type="match status" value="5"/>
</dbReference>
<dbReference type="RefSeq" id="XP_014673454.1">
    <property type="nucleotide sequence ID" value="XM_014817968.1"/>
</dbReference>
<dbReference type="Proteomes" id="UP000695022">
    <property type="component" value="Unplaced"/>
</dbReference>
<evidence type="ECO:0000313" key="6">
    <source>
        <dbReference type="Proteomes" id="UP000695022"/>
    </source>
</evidence>
<evidence type="ECO:0000256" key="2">
    <source>
        <dbReference type="ARBA" id="ARBA00022884"/>
    </source>
</evidence>
<accession>A0ABM1EMN3</accession>
<evidence type="ECO:0000259" key="5">
    <source>
        <dbReference type="PROSITE" id="PS50303"/>
    </source>
</evidence>
<reference evidence="7" key="1">
    <citation type="submission" date="2025-08" db="UniProtKB">
        <authorList>
            <consortium name="RefSeq"/>
        </authorList>
    </citation>
    <scope>IDENTIFICATION</scope>
</reference>
<feature type="repeat" description="Pumilio" evidence="3">
    <location>
        <begin position="216"/>
        <end position="251"/>
    </location>
</feature>
<keyword evidence="2" id="KW-0694">RNA-binding</keyword>
<protein>
    <submittedName>
        <fullName evidence="7">Pumilio domain-containing protein KIAA0020 homolog</fullName>
    </submittedName>
</protein>
<dbReference type="SUPFAM" id="SSF48371">
    <property type="entry name" value="ARM repeat"/>
    <property type="match status" value="2"/>
</dbReference>
<dbReference type="Gene3D" id="1.25.10.10">
    <property type="entry name" value="Leucine-rich Repeat Variant"/>
    <property type="match status" value="2"/>
</dbReference>
<dbReference type="Pfam" id="PF08144">
    <property type="entry name" value="CPL"/>
    <property type="match status" value="1"/>
</dbReference>
<organism evidence="6 7">
    <name type="scientific">Priapulus caudatus</name>
    <name type="common">Priapulid worm</name>
    <dbReference type="NCBI Taxonomy" id="37621"/>
    <lineage>
        <taxon>Eukaryota</taxon>
        <taxon>Metazoa</taxon>
        <taxon>Ecdysozoa</taxon>
        <taxon>Scalidophora</taxon>
        <taxon>Priapulida</taxon>
        <taxon>Priapulimorpha</taxon>
        <taxon>Priapulimorphida</taxon>
        <taxon>Priapulidae</taxon>
        <taxon>Priapulus</taxon>
    </lineage>
</organism>
<dbReference type="InterPro" id="IPR033133">
    <property type="entry name" value="PUM-HD"/>
</dbReference>
<evidence type="ECO:0000256" key="4">
    <source>
        <dbReference type="SAM" id="MobiDB-lite"/>
    </source>
</evidence>
<gene>
    <name evidence="7" type="primary">LOC106813749</name>
</gene>
<evidence type="ECO:0000256" key="1">
    <source>
        <dbReference type="ARBA" id="ARBA00022737"/>
    </source>
</evidence>
<feature type="compositionally biased region" description="Basic and acidic residues" evidence="4">
    <location>
        <begin position="15"/>
        <end position="26"/>
    </location>
</feature>
<evidence type="ECO:0000256" key="3">
    <source>
        <dbReference type="PROSITE-ProRule" id="PRU00317"/>
    </source>
</evidence>
<feature type="compositionally biased region" description="Basic and acidic residues" evidence="4">
    <location>
        <begin position="85"/>
        <end position="132"/>
    </location>
</feature>
<feature type="region of interest" description="Disordered" evidence="4">
    <location>
        <begin position="1"/>
        <end position="143"/>
    </location>
</feature>
<dbReference type="PROSITE" id="PS50302">
    <property type="entry name" value="PUM"/>
    <property type="match status" value="1"/>
</dbReference>
<dbReference type="InterPro" id="IPR016024">
    <property type="entry name" value="ARM-type_fold"/>
</dbReference>
<name>A0ABM1EMN3_PRICU</name>
<dbReference type="InterPro" id="IPR001313">
    <property type="entry name" value="Pumilio_RNA-bd_rpt"/>
</dbReference>
<dbReference type="PANTHER" id="PTHR13389">
    <property type="entry name" value="PUMILIO HOMOLOG 3"/>
    <property type="match status" value="1"/>
</dbReference>
<evidence type="ECO:0000313" key="7">
    <source>
        <dbReference type="RefSeq" id="XP_014673454.1"/>
    </source>
</evidence>
<dbReference type="PANTHER" id="PTHR13389:SF0">
    <property type="entry name" value="PUMILIO HOMOLOG 3"/>
    <property type="match status" value="1"/>
</dbReference>
<dbReference type="InterPro" id="IPR011989">
    <property type="entry name" value="ARM-like"/>
</dbReference>
<keyword evidence="6" id="KW-1185">Reference proteome</keyword>
<dbReference type="InterPro" id="IPR040059">
    <property type="entry name" value="PUM3"/>
</dbReference>
<dbReference type="InterPro" id="IPR012959">
    <property type="entry name" value="CPL_dom"/>
</dbReference>
<keyword evidence="1" id="KW-0677">Repeat</keyword>
<dbReference type="GeneID" id="106813749"/>
<feature type="domain" description="PUM-HD" evidence="5">
    <location>
        <begin position="152"/>
        <end position="537"/>
    </location>
</feature>